<dbReference type="GO" id="GO:0005736">
    <property type="term" value="C:RNA polymerase I complex"/>
    <property type="evidence" value="ECO:0007669"/>
    <property type="project" value="TreeGrafter"/>
</dbReference>
<proteinExistence type="predicted"/>
<dbReference type="Ensembl" id="ENSOMET00000030606.1">
    <property type="protein sequence ID" value="ENSOMEP00000035576.1"/>
    <property type="gene ID" value="ENSOMEG00000022922.1"/>
</dbReference>
<sequence length="321" mass="35366">MPKDVSSSSSEDEAENPAPETAEEPKQPGKTLRFDCPTEFVSFRHVACSSAAADGLKDDQKELWLIKAPVSFDPRRFSGVQLPLSGLRTVKVPGSEGPESRHQIYSVLASRRSTSELRLLTCDQQDQLVLAPPFSGQLNVCESYGDSSTNQNPQVIPASPAPSIPPGLKQRFLPFGSKTPTSTYVGEDQVEGVSSTTLRPLVATDGGGSVDEEEEEEGRRKKKKKKKRRIKAEEVEVKQEPVDEMTTVSLQTDEPPEKRKKKKKKRDREREEVEEGVEPSGEVEVKVEPISVKPEPPDSWCESAPSSAKKKKKNKATTTPL</sequence>
<reference evidence="2" key="2">
    <citation type="submission" date="2025-09" db="UniProtKB">
        <authorList>
            <consortium name="Ensembl"/>
        </authorList>
    </citation>
    <scope>IDENTIFICATION</scope>
</reference>
<feature type="compositionally biased region" description="Basic and acidic residues" evidence="1">
    <location>
        <begin position="231"/>
        <end position="241"/>
    </location>
</feature>
<dbReference type="GeneTree" id="ENSGT00450000040362"/>
<feature type="compositionally biased region" description="Basic residues" evidence="1">
    <location>
        <begin position="258"/>
        <end position="267"/>
    </location>
</feature>
<dbReference type="GO" id="GO:0003723">
    <property type="term" value="F:RNA binding"/>
    <property type="evidence" value="ECO:0007669"/>
    <property type="project" value="TreeGrafter"/>
</dbReference>
<feature type="region of interest" description="Disordered" evidence="1">
    <location>
        <begin position="145"/>
        <end position="321"/>
    </location>
</feature>
<dbReference type="Proteomes" id="UP000261560">
    <property type="component" value="Unplaced"/>
</dbReference>
<protein>
    <submittedName>
        <fullName evidence="2">RNA polymerase I subunit G</fullName>
    </submittedName>
</protein>
<organism evidence="2 3">
    <name type="scientific">Oryzias melastigma</name>
    <name type="common">Marine medaka</name>
    <dbReference type="NCBI Taxonomy" id="30732"/>
    <lineage>
        <taxon>Eukaryota</taxon>
        <taxon>Metazoa</taxon>
        <taxon>Chordata</taxon>
        <taxon>Craniata</taxon>
        <taxon>Vertebrata</taxon>
        <taxon>Euteleostomi</taxon>
        <taxon>Actinopterygii</taxon>
        <taxon>Neopterygii</taxon>
        <taxon>Teleostei</taxon>
        <taxon>Neoteleostei</taxon>
        <taxon>Acanthomorphata</taxon>
        <taxon>Ovalentaria</taxon>
        <taxon>Atherinomorphae</taxon>
        <taxon>Beloniformes</taxon>
        <taxon>Adrianichthyidae</taxon>
        <taxon>Oryziinae</taxon>
        <taxon>Oryzias</taxon>
    </lineage>
</organism>
<reference evidence="2" key="1">
    <citation type="submission" date="2025-08" db="UniProtKB">
        <authorList>
            <consortium name="Ensembl"/>
        </authorList>
    </citation>
    <scope>IDENTIFICATION</scope>
</reference>
<dbReference type="PANTHER" id="PTHR15484:SF8">
    <property type="entry name" value="DNA-DIRECTED RNA POLYMERASE I SUBUNIT RPA34"/>
    <property type="match status" value="1"/>
</dbReference>
<accession>A0A3B3E076</accession>
<dbReference type="Pfam" id="PF08208">
    <property type="entry name" value="RNA_polI_A34"/>
    <property type="match status" value="1"/>
</dbReference>
<feature type="compositionally biased region" description="Basic residues" evidence="1">
    <location>
        <begin position="220"/>
        <end position="230"/>
    </location>
</feature>
<evidence type="ECO:0000313" key="2">
    <source>
        <dbReference type="Ensembl" id="ENSOMEP00000035576.1"/>
    </source>
</evidence>
<feature type="region of interest" description="Disordered" evidence="1">
    <location>
        <begin position="1"/>
        <end position="32"/>
    </location>
</feature>
<name>A0A3B3E076_ORYME</name>
<evidence type="ECO:0000256" key="1">
    <source>
        <dbReference type="SAM" id="MobiDB-lite"/>
    </source>
</evidence>
<dbReference type="AlphaFoldDB" id="A0A3B3E076"/>
<keyword evidence="3" id="KW-1185">Reference proteome</keyword>
<dbReference type="Gene3D" id="6.20.250.70">
    <property type="match status" value="1"/>
</dbReference>
<evidence type="ECO:0000313" key="3">
    <source>
        <dbReference type="Proteomes" id="UP000261560"/>
    </source>
</evidence>
<dbReference type="OMA" id="FQEEVMM"/>
<dbReference type="GO" id="GO:0006360">
    <property type="term" value="P:transcription by RNA polymerase I"/>
    <property type="evidence" value="ECO:0007669"/>
    <property type="project" value="InterPro"/>
</dbReference>
<dbReference type="STRING" id="30732.ENSOMEP00000035576"/>
<dbReference type="InterPro" id="IPR013240">
    <property type="entry name" value="DNA-dir_RNA_pol1_su_RPA34"/>
</dbReference>
<dbReference type="PANTHER" id="PTHR15484">
    <property type="entry name" value="DNA-DIRECTED RNA POLYMERASE I SUBUNIT RPA34"/>
    <property type="match status" value="1"/>
</dbReference>
<feature type="compositionally biased region" description="Polar residues" evidence="1">
    <location>
        <begin position="145"/>
        <end position="154"/>
    </location>
</feature>
<dbReference type="PaxDb" id="30732-ENSOMEP00000035576"/>